<comment type="caution">
    <text evidence="3">The sequence shown here is derived from an EMBL/GenBank/DDBJ whole genome shotgun (WGS) entry which is preliminary data.</text>
</comment>
<name>A0A329SD43_9STRA</name>
<evidence type="ECO:0000256" key="1">
    <source>
        <dbReference type="SAM" id="Phobius"/>
    </source>
</evidence>
<reference evidence="2" key="2">
    <citation type="submission" date="2018-10" db="EMBL/GenBank/DDBJ databases">
        <title>Effector identification in a new, highly contiguous assembly of the strawberry crown rot pathogen Phytophthora cactorum.</title>
        <authorList>
            <person name="Armitage A.D."/>
            <person name="Nellist C.F."/>
            <person name="Bates H."/>
            <person name="Vickerstaff R.J."/>
            <person name="Harrison R.J."/>
        </authorList>
    </citation>
    <scope>NUCLEOTIDE SEQUENCE</scope>
    <source>
        <strain evidence="2">4040</strain>
    </source>
</reference>
<keyword evidence="1" id="KW-0812">Transmembrane</keyword>
<gene>
    <name evidence="3" type="ORF">PC110_g8976</name>
    <name evidence="2" type="ORF">PC117_g10251</name>
</gene>
<dbReference type="EMBL" id="MJFZ01000192">
    <property type="protein sequence ID" value="RAW34704.1"/>
    <property type="molecule type" value="Genomic_DNA"/>
</dbReference>
<dbReference type="VEuPathDB" id="FungiDB:PC110_g8976"/>
<evidence type="ECO:0000313" key="2">
    <source>
        <dbReference type="EMBL" id="KAG2941346.1"/>
    </source>
</evidence>
<dbReference type="Proteomes" id="UP000736787">
    <property type="component" value="Unassembled WGS sequence"/>
</dbReference>
<keyword evidence="1" id="KW-1133">Transmembrane helix</keyword>
<dbReference type="EMBL" id="RCMK01000246">
    <property type="protein sequence ID" value="KAG2941346.1"/>
    <property type="molecule type" value="Genomic_DNA"/>
</dbReference>
<sequence>MAAPVLSKLTTWDTAISWMDSVLLVPEGALAAALLVVAPSTVVMLVVLVRSDKALAALTMTDIVIAKPASVVLGSTMLGKTDPAAIQEGLATLVKIEQTLLPEQRRYVLTSKRHRQ</sequence>
<dbReference type="AlphaFoldDB" id="A0A329SD43"/>
<keyword evidence="4" id="KW-1185">Reference proteome</keyword>
<evidence type="ECO:0000313" key="3">
    <source>
        <dbReference type="EMBL" id="RAW34704.1"/>
    </source>
</evidence>
<evidence type="ECO:0000313" key="4">
    <source>
        <dbReference type="Proteomes" id="UP000251314"/>
    </source>
</evidence>
<accession>A0A329SD43</accession>
<keyword evidence="1" id="KW-0472">Membrane</keyword>
<dbReference type="OrthoDB" id="10355907at2759"/>
<feature type="transmembrane region" description="Helical" evidence="1">
    <location>
        <begin position="28"/>
        <end position="49"/>
    </location>
</feature>
<proteinExistence type="predicted"/>
<dbReference type="Proteomes" id="UP000251314">
    <property type="component" value="Unassembled WGS sequence"/>
</dbReference>
<reference evidence="3 4" key="1">
    <citation type="submission" date="2018-01" db="EMBL/GenBank/DDBJ databases">
        <title>Draft genome of the strawberry crown rot pathogen Phytophthora cactorum.</title>
        <authorList>
            <person name="Armitage A.D."/>
            <person name="Lysoe E."/>
            <person name="Nellist C.F."/>
            <person name="Harrison R.J."/>
            <person name="Brurberg M.B."/>
        </authorList>
    </citation>
    <scope>NUCLEOTIDE SEQUENCE [LARGE SCALE GENOMIC DNA]</scope>
    <source>
        <strain evidence="3 4">10300</strain>
    </source>
</reference>
<organism evidence="3 4">
    <name type="scientific">Phytophthora cactorum</name>
    <dbReference type="NCBI Taxonomy" id="29920"/>
    <lineage>
        <taxon>Eukaryota</taxon>
        <taxon>Sar</taxon>
        <taxon>Stramenopiles</taxon>
        <taxon>Oomycota</taxon>
        <taxon>Peronosporomycetes</taxon>
        <taxon>Peronosporales</taxon>
        <taxon>Peronosporaceae</taxon>
        <taxon>Phytophthora</taxon>
    </lineage>
</organism>
<protein>
    <submittedName>
        <fullName evidence="3">Uncharacterized protein</fullName>
    </submittedName>
</protein>